<dbReference type="EMBL" id="VICH01000002">
    <property type="protein sequence ID" value="TQV69968.1"/>
    <property type="molecule type" value="Genomic_DNA"/>
</dbReference>
<feature type="transmembrane region" description="Helical" evidence="1">
    <location>
        <begin position="92"/>
        <end position="111"/>
    </location>
</feature>
<feature type="transmembrane region" description="Helical" evidence="1">
    <location>
        <begin position="186"/>
        <end position="206"/>
    </location>
</feature>
<evidence type="ECO:0000313" key="2">
    <source>
        <dbReference type="EMBL" id="TQV69968.1"/>
    </source>
</evidence>
<dbReference type="OrthoDB" id="7872413at2"/>
<evidence type="ECO:0000313" key="3">
    <source>
        <dbReference type="Proteomes" id="UP000315816"/>
    </source>
</evidence>
<feature type="transmembrane region" description="Helical" evidence="1">
    <location>
        <begin position="155"/>
        <end position="180"/>
    </location>
</feature>
<dbReference type="InterPro" id="IPR018750">
    <property type="entry name" value="DUF2306_membrane"/>
</dbReference>
<keyword evidence="1" id="KW-0812">Transmembrane</keyword>
<comment type="caution">
    <text evidence="2">The sequence shown here is derived from an EMBL/GenBank/DDBJ whole genome shotgun (WGS) entry which is preliminary data.</text>
</comment>
<name>A0A545SYC7_9RHOB</name>
<proteinExistence type="predicted"/>
<evidence type="ECO:0000256" key="1">
    <source>
        <dbReference type="SAM" id="Phobius"/>
    </source>
</evidence>
<dbReference type="AlphaFoldDB" id="A0A545SYC7"/>
<reference evidence="2 3" key="1">
    <citation type="submission" date="2019-06" db="EMBL/GenBank/DDBJ databases">
        <title>A novel species of marine bacteria.</title>
        <authorList>
            <person name="Wang Y."/>
        </authorList>
    </citation>
    <scope>NUCLEOTIDE SEQUENCE [LARGE SCALE GENOMIC DNA]</scope>
    <source>
        <strain evidence="2 3">MA1-10</strain>
    </source>
</reference>
<feature type="transmembrane region" description="Helical" evidence="1">
    <location>
        <begin position="123"/>
        <end position="143"/>
    </location>
</feature>
<dbReference type="Proteomes" id="UP000315816">
    <property type="component" value="Unassembled WGS sequence"/>
</dbReference>
<organism evidence="2 3">
    <name type="scientific">Aliiroseovarius halocynthiae</name>
    <dbReference type="NCBI Taxonomy" id="985055"/>
    <lineage>
        <taxon>Bacteria</taxon>
        <taxon>Pseudomonadati</taxon>
        <taxon>Pseudomonadota</taxon>
        <taxon>Alphaproteobacteria</taxon>
        <taxon>Rhodobacterales</taxon>
        <taxon>Paracoccaceae</taxon>
        <taxon>Aliiroseovarius</taxon>
    </lineage>
</organism>
<gene>
    <name evidence="2" type="ORF">FIL88_00930</name>
</gene>
<keyword evidence="3" id="KW-1185">Reference proteome</keyword>
<accession>A0A545SYC7</accession>
<dbReference type="Pfam" id="PF10067">
    <property type="entry name" value="DUF2306"/>
    <property type="match status" value="1"/>
</dbReference>
<sequence length="223" mass="24108">MQMRNPIPSAWRIPLRLIGLSLLPFMSSASRLISIGNQDAAQDPNVARFDGSWEILVVHILCGSLFLLLAAVQFSPELWASYRAWHRTAGKVAMVAGVIAGASGMWLILAYPRGELATLTLDIVRVGFAAALVVSIIAAVAAIRRSDVVRHRAWMIRAFALAVSGSTQALVIGIWLGAIGPLTPQSATSLITIGFAINIAFAEWWIHALSTSPRIFNPQRKTS</sequence>
<feature type="transmembrane region" description="Helical" evidence="1">
    <location>
        <begin position="53"/>
        <end position="72"/>
    </location>
</feature>
<keyword evidence="1" id="KW-1133">Transmembrane helix</keyword>
<keyword evidence="1" id="KW-0472">Membrane</keyword>
<protein>
    <submittedName>
        <fullName evidence="2">DUF2306 domain-containing protein</fullName>
    </submittedName>
</protein>